<organism evidence="3 4">
    <name type="scientific">Microtetraspora glauca</name>
    <dbReference type="NCBI Taxonomy" id="1996"/>
    <lineage>
        <taxon>Bacteria</taxon>
        <taxon>Bacillati</taxon>
        <taxon>Actinomycetota</taxon>
        <taxon>Actinomycetes</taxon>
        <taxon>Streptosporangiales</taxon>
        <taxon>Streptosporangiaceae</taxon>
        <taxon>Microtetraspora</taxon>
    </lineage>
</organism>
<dbReference type="RefSeq" id="WP_358131184.1">
    <property type="nucleotide sequence ID" value="NZ_JBFALK010000003.1"/>
</dbReference>
<sequence>MTTTNRAGSYPATERRRFRRGSRAAALAHAVLLALAGLGTACAPSPTPDHPVVVRTWTPETPFISFTPIPTEEP</sequence>
<feature type="chain" id="PRO_5045925151" evidence="2">
    <location>
        <begin position="44"/>
        <end position="74"/>
    </location>
</feature>
<evidence type="ECO:0000313" key="4">
    <source>
        <dbReference type="Proteomes" id="UP001551675"/>
    </source>
</evidence>
<reference evidence="3 4" key="1">
    <citation type="submission" date="2024-06" db="EMBL/GenBank/DDBJ databases">
        <title>The Natural Products Discovery Center: Release of the First 8490 Sequenced Strains for Exploring Actinobacteria Biosynthetic Diversity.</title>
        <authorList>
            <person name="Kalkreuter E."/>
            <person name="Kautsar S.A."/>
            <person name="Yang D."/>
            <person name="Bader C.D."/>
            <person name="Teijaro C.N."/>
            <person name="Fluegel L."/>
            <person name="Davis C.M."/>
            <person name="Simpson J.R."/>
            <person name="Lauterbach L."/>
            <person name="Steele A.D."/>
            <person name="Gui C."/>
            <person name="Meng S."/>
            <person name="Li G."/>
            <person name="Viehrig K."/>
            <person name="Ye F."/>
            <person name="Su P."/>
            <person name="Kiefer A.F."/>
            <person name="Nichols A."/>
            <person name="Cepeda A.J."/>
            <person name="Yan W."/>
            <person name="Fan B."/>
            <person name="Jiang Y."/>
            <person name="Adhikari A."/>
            <person name="Zheng C.-J."/>
            <person name="Schuster L."/>
            <person name="Cowan T.M."/>
            <person name="Smanski M.J."/>
            <person name="Chevrette M.G."/>
            <person name="De Carvalho L.P.S."/>
            <person name="Shen B."/>
        </authorList>
    </citation>
    <scope>NUCLEOTIDE SEQUENCE [LARGE SCALE GENOMIC DNA]</scope>
    <source>
        <strain evidence="3 4">NPDC050100</strain>
    </source>
</reference>
<name>A0ABV3GA91_MICGL</name>
<accession>A0ABV3GA91</accession>
<comment type="caution">
    <text evidence="3">The sequence shown here is derived from an EMBL/GenBank/DDBJ whole genome shotgun (WGS) entry which is preliminary data.</text>
</comment>
<evidence type="ECO:0000256" key="2">
    <source>
        <dbReference type="SAM" id="SignalP"/>
    </source>
</evidence>
<gene>
    <name evidence="3" type="ORF">AB0I59_07620</name>
</gene>
<protein>
    <submittedName>
        <fullName evidence="3">Uncharacterized protein</fullName>
    </submittedName>
</protein>
<dbReference type="Proteomes" id="UP001551675">
    <property type="component" value="Unassembled WGS sequence"/>
</dbReference>
<evidence type="ECO:0000313" key="3">
    <source>
        <dbReference type="EMBL" id="MEV0968486.1"/>
    </source>
</evidence>
<feature type="region of interest" description="Disordered" evidence="1">
    <location>
        <begin position="1"/>
        <end position="21"/>
    </location>
</feature>
<proteinExistence type="predicted"/>
<keyword evidence="4" id="KW-1185">Reference proteome</keyword>
<dbReference type="EMBL" id="JBFALK010000003">
    <property type="protein sequence ID" value="MEV0968486.1"/>
    <property type="molecule type" value="Genomic_DNA"/>
</dbReference>
<keyword evidence="2" id="KW-0732">Signal</keyword>
<evidence type="ECO:0000256" key="1">
    <source>
        <dbReference type="SAM" id="MobiDB-lite"/>
    </source>
</evidence>
<feature type="signal peptide" evidence="2">
    <location>
        <begin position="1"/>
        <end position="43"/>
    </location>
</feature>